<dbReference type="HOGENOM" id="CLU_3392298_0_0_1"/>
<reference evidence="2" key="2">
    <citation type="journal article" date="2009" name="Fungal Genet. Biol.">
        <title>The 2008 update of the Aspergillus nidulans genome annotation: a community effort.</title>
        <authorList>
            <person name="Wortman J.R."/>
            <person name="Gilsenan J.M."/>
            <person name="Joardar V."/>
            <person name="Deegan J."/>
            <person name="Clutterbuck J."/>
            <person name="Andersen M.R."/>
            <person name="Archer D."/>
            <person name="Bencina M."/>
            <person name="Braus G."/>
            <person name="Coutinho P."/>
            <person name="von Dohren H."/>
            <person name="Doonan J."/>
            <person name="Driessen A.J."/>
            <person name="Durek P."/>
            <person name="Espeso E."/>
            <person name="Fekete E."/>
            <person name="Flipphi M."/>
            <person name="Estrada C.G."/>
            <person name="Geysens S."/>
            <person name="Goldman G."/>
            <person name="de Groot P.W."/>
            <person name="Hansen K."/>
            <person name="Harris S.D."/>
            <person name="Heinekamp T."/>
            <person name="Helmstaedt K."/>
            <person name="Henrissat B."/>
            <person name="Hofmann G."/>
            <person name="Homan T."/>
            <person name="Horio T."/>
            <person name="Horiuchi H."/>
            <person name="James S."/>
            <person name="Jones M."/>
            <person name="Karaffa L."/>
            <person name="Karanyi Z."/>
            <person name="Kato M."/>
            <person name="Keller N."/>
            <person name="Kelly D.E."/>
            <person name="Kiel J.A."/>
            <person name="Kim J.M."/>
            <person name="van der Klei I.J."/>
            <person name="Klis F.M."/>
            <person name="Kovalchuk A."/>
            <person name="Krasevec N."/>
            <person name="Kubicek C.P."/>
            <person name="Liu B."/>
            <person name="Maccabe A."/>
            <person name="Meyer V."/>
            <person name="Mirabito P."/>
            <person name="Miskei M."/>
            <person name="Mos M."/>
            <person name="Mullins J."/>
            <person name="Nelson D.R."/>
            <person name="Nielsen J."/>
            <person name="Oakley B.R."/>
            <person name="Osmani S.A."/>
            <person name="Pakula T."/>
            <person name="Paszewski A."/>
            <person name="Paulsen I."/>
            <person name="Pilsyk S."/>
            <person name="Pocsi I."/>
            <person name="Punt P.J."/>
            <person name="Ram A.F."/>
            <person name="Ren Q."/>
            <person name="Robellet X."/>
            <person name="Robson G."/>
            <person name="Seiboth B."/>
            <person name="van Solingen P."/>
            <person name="Specht T."/>
            <person name="Sun J."/>
            <person name="Taheri-Talesh N."/>
            <person name="Takeshita N."/>
            <person name="Ussery D."/>
            <person name="vanKuyk P.A."/>
            <person name="Visser H."/>
            <person name="van de Vondervoort P.J."/>
            <person name="de Vries R.P."/>
            <person name="Walton J."/>
            <person name="Xiang X."/>
            <person name="Xiong Y."/>
            <person name="Zeng A.P."/>
            <person name="Brandt B.W."/>
            <person name="Cornell M.J."/>
            <person name="van den Hondel C.A."/>
            <person name="Visser J."/>
            <person name="Oliver S.G."/>
            <person name="Turner G."/>
        </authorList>
    </citation>
    <scope>GENOME REANNOTATION</scope>
    <source>
        <strain evidence="2">FGSC A4 / ATCC 38163 / CBS 112.46 / NRRL 194 / M139</strain>
    </source>
</reference>
<gene>
    <name evidence="1" type="ORF">ANIA_11392</name>
</gene>
<protein>
    <submittedName>
        <fullName evidence="1">Uncharacterized protein</fullName>
    </submittedName>
</protein>
<dbReference type="RefSeq" id="XP_050468387.1">
    <property type="nucleotide sequence ID" value="XM_050612467.1"/>
</dbReference>
<dbReference type="AlphaFoldDB" id="C8VHP5"/>
<dbReference type="GeneID" id="74896986"/>
<dbReference type="EMBL" id="BN001306">
    <property type="protein sequence ID" value="CBF82827.1"/>
    <property type="molecule type" value="Genomic_DNA"/>
</dbReference>
<evidence type="ECO:0000313" key="1">
    <source>
        <dbReference type="EMBL" id="CBF82827.1"/>
    </source>
</evidence>
<dbReference type="Proteomes" id="UP000000560">
    <property type="component" value="Chromosome VI"/>
</dbReference>
<dbReference type="KEGG" id="ani:ANIA_11392"/>
<sequence length="32" mass="3523">MEAPQSVVSLQCGWNVSFLRAKPKSVDPIHPT</sequence>
<keyword evidence="2" id="KW-1185">Reference proteome</keyword>
<dbReference type="VEuPathDB" id="FungiDB:AN11392"/>
<organism evidence="1 2">
    <name type="scientific">Emericella nidulans (strain FGSC A4 / ATCC 38163 / CBS 112.46 / NRRL 194 / M139)</name>
    <name type="common">Aspergillus nidulans</name>
    <dbReference type="NCBI Taxonomy" id="227321"/>
    <lineage>
        <taxon>Eukaryota</taxon>
        <taxon>Fungi</taxon>
        <taxon>Dikarya</taxon>
        <taxon>Ascomycota</taxon>
        <taxon>Pezizomycotina</taxon>
        <taxon>Eurotiomycetes</taxon>
        <taxon>Eurotiomycetidae</taxon>
        <taxon>Eurotiales</taxon>
        <taxon>Aspergillaceae</taxon>
        <taxon>Aspergillus</taxon>
        <taxon>Aspergillus subgen. Nidulantes</taxon>
    </lineage>
</organism>
<reference evidence="2" key="1">
    <citation type="journal article" date="2005" name="Nature">
        <title>Sequencing of Aspergillus nidulans and comparative analysis with A. fumigatus and A. oryzae.</title>
        <authorList>
            <person name="Galagan J.E."/>
            <person name="Calvo S.E."/>
            <person name="Cuomo C."/>
            <person name="Ma L.J."/>
            <person name="Wortman J.R."/>
            <person name="Batzoglou S."/>
            <person name="Lee S.I."/>
            <person name="Basturkmen M."/>
            <person name="Spevak C.C."/>
            <person name="Clutterbuck J."/>
            <person name="Kapitonov V."/>
            <person name="Jurka J."/>
            <person name="Scazzocchio C."/>
            <person name="Farman M."/>
            <person name="Butler J."/>
            <person name="Purcell S."/>
            <person name="Harris S."/>
            <person name="Braus G.H."/>
            <person name="Draht O."/>
            <person name="Busch S."/>
            <person name="D'Enfert C."/>
            <person name="Bouchier C."/>
            <person name="Goldman G.H."/>
            <person name="Bell-Pedersen D."/>
            <person name="Griffiths-Jones S."/>
            <person name="Doonan J.H."/>
            <person name="Yu J."/>
            <person name="Vienken K."/>
            <person name="Pain A."/>
            <person name="Freitag M."/>
            <person name="Selker E.U."/>
            <person name="Archer D.B."/>
            <person name="Penalva M.A."/>
            <person name="Oakley B.R."/>
            <person name="Momany M."/>
            <person name="Tanaka T."/>
            <person name="Kumagai T."/>
            <person name="Asai K."/>
            <person name="Machida M."/>
            <person name="Nierman W.C."/>
            <person name="Denning D.W."/>
            <person name="Caddick M."/>
            <person name="Hynes M."/>
            <person name="Paoletti M."/>
            <person name="Fischer R."/>
            <person name="Miller B."/>
            <person name="Dyer P."/>
            <person name="Sachs M.S."/>
            <person name="Osmani S.A."/>
            <person name="Birren B.W."/>
        </authorList>
    </citation>
    <scope>NUCLEOTIDE SEQUENCE [LARGE SCALE GENOMIC DNA]</scope>
    <source>
        <strain evidence="2">FGSC A4 / ATCC 38163 / CBS 112.46 / NRRL 194 / M139</strain>
    </source>
</reference>
<evidence type="ECO:0000313" key="2">
    <source>
        <dbReference type="Proteomes" id="UP000000560"/>
    </source>
</evidence>
<accession>C8VHP5</accession>
<dbReference type="InParanoid" id="C8VHP5"/>
<name>C8VHP5_EMENI</name>
<proteinExistence type="predicted"/>